<dbReference type="GO" id="GO:0006886">
    <property type="term" value="P:intracellular protein transport"/>
    <property type="evidence" value="ECO:0007669"/>
    <property type="project" value="InterPro"/>
</dbReference>
<dbReference type="GO" id="GO:0005784">
    <property type="term" value="C:Sec61 translocon complex"/>
    <property type="evidence" value="ECO:0007669"/>
    <property type="project" value="InterPro"/>
</dbReference>
<dbReference type="InterPro" id="IPR005516">
    <property type="entry name" value="Remorin_C"/>
</dbReference>
<evidence type="ECO:0000256" key="12">
    <source>
        <dbReference type="SAM" id="MobiDB-lite"/>
    </source>
</evidence>
<dbReference type="PANTHER" id="PTHR13509">
    <property type="entry name" value="SEC61 SUBUNIT BETA"/>
    <property type="match status" value="1"/>
</dbReference>
<evidence type="ECO:0000256" key="7">
    <source>
        <dbReference type="ARBA" id="ARBA00022927"/>
    </source>
</evidence>
<keyword evidence="10 13" id="KW-0472">Membrane</keyword>
<evidence type="ECO:0000256" key="6">
    <source>
        <dbReference type="ARBA" id="ARBA00022824"/>
    </source>
</evidence>
<keyword evidence="7" id="KW-0653">Protein transport</keyword>
<keyword evidence="9" id="KW-0811">Translocation</keyword>
<keyword evidence="11" id="KW-0175">Coiled coil</keyword>
<dbReference type="Proteomes" id="UP001459277">
    <property type="component" value="Unassembled WGS sequence"/>
</dbReference>
<evidence type="ECO:0000256" key="5">
    <source>
        <dbReference type="ARBA" id="ARBA00022692"/>
    </source>
</evidence>
<name>A0AAW2DDD1_9ROSI</name>
<evidence type="ECO:0000256" key="10">
    <source>
        <dbReference type="ARBA" id="ARBA00023136"/>
    </source>
</evidence>
<dbReference type="InterPro" id="IPR030671">
    <property type="entry name" value="Sec61-beta/Sbh"/>
</dbReference>
<feature type="region of interest" description="Disordered" evidence="12">
    <location>
        <begin position="213"/>
        <end position="232"/>
    </location>
</feature>
<reference evidence="15 16" key="1">
    <citation type="submission" date="2024-01" db="EMBL/GenBank/DDBJ databases">
        <title>A telomere-to-telomere, gap-free genome of sweet tea (Lithocarpus litseifolius).</title>
        <authorList>
            <person name="Zhou J."/>
        </authorList>
    </citation>
    <scope>NUCLEOTIDE SEQUENCE [LARGE SCALE GENOMIC DNA]</scope>
    <source>
        <strain evidence="15">Zhou-2022a</strain>
        <tissue evidence="15">Leaf</tissue>
    </source>
</reference>
<accession>A0AAW2DDD1</accession>
<evidence type="ECO:0000256" key="3">
    <source>
        <dbReference type="ARBA" id="ARBA00006103"/>
    </source>
</evidence>
<comment type="caution">
    <text evidence="15">The sequence shown here is derived from an EMBL/GenBank/DDBJ whole genome shotgun (WGS) entry which is preliminary data.</text>
</comment>
<evidence type="ECO:0000259" key="14">
    <source>
        <dbReference type="Pfam" id="PF03763"/>
    </source>
</evidence>
<proteinExistence type="inferred from homology"/>
<protein>
    <recommendedName>
        <fullName evidence="14">Remorin C-terminal domain-containing protein</fullName>
    </recommendedName>
</protein>
<keyword evidence="16" id="KW-1185">Reference proteome</keyword>
<evidence type="ECO:0000256" key="1">
    <source>
        <dbReference type="ARBA" id="ARBA00004389"/>
    </source>
</evidence>
<gene>
    <name evidence="15" type="ORF">SO802_009225</name>
</gene>
<sequence length="439" mass="48974">MALGGTAPPRGSAAATASMRRRRTTSGGASGGAAGTMLQFYTDDAPGLKISPNVVLVMSIGFIAFVAILHVMELIKAQLPTIQEESANGCYSQSHEVEDWLSETLLSPTATRTEEIAATTPQHSFKIPKKTMLGKTRTQKKSYHPFSVRSRTTINSMAISDSVYNHHNQSHLVHYSSDRPLTQCDSSEGCPLCIWSVGSLMAVLPDSPSPICSGYSSPRDSRNQSSDVVSFDSKRVTTSTEIDKWMDNSRTHFQRPNLVKACDHELSSQALPPVEEEIEVPEELSNVACGNSIHGASEADSLNNIEQQSLLTRLKPYHAFLDDVKRHKIDAEIEAWKKAKYLKLMSKLERKEEDINDWEFEKTKKAKEEMKKFENKLKRKRAQALKKTEKKISRAKEVANKKTTKARRSTIEEMTAVSKFSDKIQASKSLLLLKLRKLC</sequence>
<dbReference type="AlphaFoldDB" id="A0AAW2DDD1"/>
<keyword evidence="5 13" id="KW-0812">Transmembrane</keyword>
<organism evidence="15 16">
    <name type="scientific">Lithocarpus litseifolius</name>
    <dbReference type="NCBI Taxonomy" id="425828"/>
    <lineage>
        <taxon>Eukaryota</taxon>
        <taxon>Viridiplantae</taxon>
        <taxon>Streptophyta</taxon>
        <taxon>Embryophyta</taxon>
        <taxon>Tracheophyta</taxon>
        <taxon>Spermatophyta</taxon>
        <taxon>Magnoliopsida</taxon>
        <taxon>eudicotyledons</taxon>
        <taxon>Gunneridae</taxon>
        <taxon>Pentapetalae</taxon>
        <taxon>rosids</taxon>
        <taxon>fabids</taxon>
        <taxon>Fagales</taxon>
        <taxon>Fagaceae</taxon>
        <taxon>Lithocarpus</taxon>
    </lineage>
</organism>
<evidence type="ECO:0000256" key="9">
    <source>
        <dbReference type="ARBA" id="ARBA00023010"/>
    </source>
</evidence>
<comment type="subcellular location">
    <subcellularLocation>
        <location evidence="1">Endoplasmic reticulum membrane</location>
        <topology evidence="1">Single-pass membrane protein</topology>
    </subcellularLocation>
</comment>
<evidence type="ECO:0000256" key="4">
    <source>
        <dbReference type="ARBA" id="ARBA00022448"/>
    </source>
</evidence>
<dbReference type="InterPro" id="IPR016482">
    <property type="entry name" value="SecG/Sec61-beta/Sbh"/>
</dbReference>
<feature type="coiled-coil region" evidence="11">
    <location>
        <begin position="341"/>
        <end position="405"/>
    </location>
</feature>
<dbReference type="EMBL" id="JAZDWU010000003">
    <property type="protein sequence ID" value="KAL0007723.1"/>
    <property type="molecule type" value="Genomic_DNA"/>
</dbReference>
<feature type="transmembrane region" description="Helical" evidence="13">
    <location>
        <begin position="50"/>
        <end position="72"/>
    </location>
</feature>
<evidence type="ECO:0000256" key="11">
    <source>
        <dbReference type="SAM" id="Coils"/>
    </source>
</evidence>
<evidence type="ECO:0000313" key="16">
    <source>
        <dbReference type="Proteomes" id="UP001459277"/>
    </source>
</evidence>
<dbReference type="Pfam" id="PF03763">
    <property type="entry name" value="Remorin_C"/>
    <property type="match status" value="1"/>
</dbReference>
<comment type="similarity">
    <text evidence="2">Belongs to the remorin family.</text>
</comment>
<feature type="domain" description="Remorin C-terminal" evidence="14">
    <location>
        <begin position="328"/>
        <end position="427"/>
    </location>
</feature>
<feature type="compositionally biased region" description="Polar residues" evidence="12">
    <location>
        <begin position="214"/>
        <end position="228"/>
    </location>
</feature>
<dbReference type="Pfam" id="PF03911">
    <property type="entry name" value="Sec61_beta"/>
    <property type="match status" value="1"/>
</dbReference>
<evidence type="ECO:0000313" key="15">
    <source>
        <dbReference type="EMBL" id="KAL0007723.1"/>
    </source>
</evidence>
<evidence type="ECO:0000256" key="8">
    <source>
        <dbReference type="ARBA" id="ARBA00022989"/>
    </source>
</evidence>
<feature type="region of interest" description="Disordered" evidence="12">
    <location>
        <begin position="1"/>
        <end position="31"/>
    </location>
</feature>
<keyword evidence="6" id="KW-0256">Endoplasmic reticulum</keyword>
<evidence type="ECO:0000256" key="13">
    <source>
        <dbReference type="SAM" id="Phobius"/>
    </source>
</evidence>
<keyword evidence="4" id="KW-0813">Transport</keyword>
<evidence type="ECO:0000256" key="2">
    <source>
        <dbReference type="ARBA" id="ARBA00005711"/>
    </source>
</evidence>
<comment type="similarity">
    <text evidence="3">Belongs to the SEC61-beta family.</text>
</comment>
<keyword evidence="8 13" id="KW-1133">Transmembrane helix</keyword>